<dbReference type="STRING" id="53326.A0A016SUR2"/>
<evidence type="ECO:0000313" key="2">
    <source>
        <dbReference type="Proteomes" id="UP000024635"/>
    </source>
</evidence>
<protein>
    <submittedName>
        <fullName evidence="1">Uncharacterized protein</fullName>
    </submittedName>
</protein>
<dbReference type="InterPro" id="IPR005049">
    <property type="entry name" value="STL-like"/>
</dbReference>
<dbReference type="Pfam" id="PF03385">
    <property type="entry name" value="STELLO"/>
    <property type="match status" value="1"/>
</dbReference>
<accession>A0A016SUR2</accession>
<comment type="caution">
    <text evidence="1">The sequence shown here is derived from an EMBL/GenBank/DDBJ whole genome shotgun (WGS) entry which is preliminary data.</text>
</comment>
<reference evidence="2" key="1">
    <citation type="journal article" date="2015" name="Nat. Genet.">
        <title>The genome and transcriptome of the zoonotic hookworm Ancylostoma ceylanicum identify infection-specific gene families.</title>
        <authorList>
            <person name="Schwarz E.M."/>
            <person name="Hu Y."/>
            <person name="Antoshechkin I."/>
            <person name="Miller M.M."/>
            <person name="Sternberg P.W."/>
            <person name="Aroian R.V."/>
        </authorList>
    </citation>
    <scope>NUCLEOTIDE SEQUENCE</scope>
    <source>
        <strain evidence="2">HY135</strain>
    </source>
</reference>
<sequence>MPNIMIRYKFPAISTSNLECAFMYNENTKGQNCRPVGIDFASSTHKSRVESNLETASKKIEAFKALDDWCLKAGFETSCNYPSPSQLAHSHASDPILRNNEDTALVIINNYQRKRGMGLLQRLYQPYFGMTIFCGTWEPREHIDDGLYPEMIHPFNYIHVSAAEIVRGVFLYYCLAKIRELRLRNIRGYFISADDAIFHFWQHMFDFDEIQYPVWVIKQRYPSAWWLTPYGYKAARRAERLFREMHQKNKKIKELWSCYQKGLLAQGHTEDAASHIRDDNGWTLSDFFYVPQKRLAYLAEAAEVFFKGDLFVELTMNKLLQTVPHNRIPQEKFAYVPKTLRYQWREYYRPDLIMIHPIKLNYFADFTNRTVFCETVVRSFKRALLQC</sequence>
<dbReference type="Proteomes" id="UP000024635">
    <property type="component" value="Unassembled WGS sequence"/>
</dbReference>
<evidence type="ECO:0000313" key="1">
    <source>
        <dbReference type="EMBL" id="EYB94034.1"/>
    </source>
</evidence>
<dbReference type="PANTHER" id="PTHR31362">
    <property type="entry name" value="GLYCOSYLTRANSFERASE STELLO1-RELATED"/>
    <property type="match status" value="1"/>
</dbReference>
<dbReference type="EMBL" id="JARK01001512">
    <property type="protein sequence ID" value="EYB94034.1"/>
    <property type="molecule type" value="Genomic_DNA"/>
</dbReference>
<dbReference type="PANTHER" id="PTHR31362:SF0">
    <property type="entry name" value="EXOSTOSIN DOMAIN-CONTAINING PROTEIN-RELATED"/>
    <property type="match status" value="1"/>
</dbReference>
<name>A0A016SUR2_9BILA</name>
<dbReference type="AlphaFoldDB" id="A0A016SUR2"/>
<proteinExistence type="predicted"/>
<gene>
    <name evidence="1" type="primary">Acey_s0176.g542</name>
    <name evidence="1" type="ORF">Y032_0176g542</name>
</gene>
<organism evidence="1 2">
    <name type="scientific">Ancylostoma ceylanicum</name>
    <dbReference type="NCBI Taxonomy" id="53326"/>
    <lineage>
        <taxon>Eukaryota</taxon>
        <taxon>Metazoa</taxon>
        <taxon>Ecdysozoa</taxon>
        <taxon>Nematoda</taxon>
        <taxon>Chromadorea</taxon>
        <taxon>Rhabditida</taxon>
        <taxon>Rhabditina</taxon>
        <taxon>Rhabditomorpha</taxon>
        <taxon>Strongyloidea</taxon>
        <taxon>Ancylostomatidae</taxon>
        <taxon>Ancylostomatinae</taxon>
        <taxon>Ancylostoma</taxon>
    </lineage>
</organism>
<dbReference type="OrthoDB" id="5948173at2759"/>
<keyword evidence="2" id="KW-1185">Reference proteome</keyword>